<feature type="signal peptide" evidence="1">
    <location>
        <begin position="1"/>
        <end position="27"/>
    </location>
</feature>
<dbReference type="AlphaFoldDB" id="A0A6N2KI74"/>
<sequence>MVAQHQLLPSVLVPVLVSSLSPSLVSTYTITTKTQILILRIPISLLKQPLHFNLHHQPHCFLSQHSSLNVVLGGFSVFSFNITESCGFYGLFVDG</sequence>
<accession>A0A6N2KI74</accession>
<evidence type="ECO:0000256" key="1">
    <source>
        <dbReference type="SAM" id="SignalP"/>
    </source>
</evidence>
<evidence type="ECO:0008006" key="3">
    <source>
        <dbReference type="Google" id="ProtNLM"/>
    </source>
</evidence>
<reference evidence="2" key="1">
    <citation type="submission" date="2019-03" db="EMBL/GenBank/DDBJ databases">
        <authorList>
            <person name="Mank J."/>
            <person name="Almeida P."/>
        </authorList>
    </citation>
    <scope>NUCLEOTIDE SEQUENCE</scope>
    <source>
        <strain evidence="2">78183</strain>
    </source>
</reference>
<organism evidence="2">
    <name type="scientific">Salix viminalis</name>
    <name type="common">Common osier</name>
    <name type="synonym">Basket willow</name>
    <dbReference type="NCBI Taxonomy" id="40686"/>
    <lineage>
        <taxon>Eukaryota</taxon>
        <taxon>Viridiplantae</taxon>
        <taxon>Streptophyta</taxon>
        <taxon>Embryophyta</taxon>
        <taxon>Tracheophyta</taxon>
        <taxon>Spermatophyta</taxon>
        <taxon>Magnoliopsida</taxon>
        <taxon>eudicotyledons</taxon>
        <taxon>Gunneridae</taxon>
        <taxon>Pentapetalae</taxon>
        <taxon>rosids</taxon>
        <taxon>fabids</taxon>
        <taxon>Malpighiales</taxon>
        <taxon>Salicaceae</taxon>
        <taxon>Saliceae</taxon>
        <taxon>Salix</taxon>
    </lineage>
</organism>
<name>A0A6N2KI74_SALVM</name>
<protein>
    <recommendedName>
        <fullName evidence="3">Secreted protein</fullName>
    </recommendedName>
</protein>
<dbReference type="EMBL" id="CAADRP010000191">
    <property type="protein sequence ID" value="VFU24743.1"/>
    <property type="molecule type" value="Genomic_DNA"/>
</dbReference>
<gene>
    <name evidence="2" type="ORF">SVIM_LOCUS49426</name>
</gene>
<feature type="chain" id="PRO_5027070768" description="Secreted protein" evidence="1">
    <location>
        <begin position="28"/>
        <end position="95"/>
    </location>
</feature>
<evidence type="ECO:0000313" key="2">
    <source>
        <dbReference type="EMBL" id="VFU24743.1"/>
    </source>
</evidence>
<proteinExistence type="predicted"/>
<keyword evidence="1" id="KW-0732">Signal</keyword>